<organism evidence="2 3">
    <name type="scientific">Psophocarpus tetragonolobus</name>
    <name type="common">Winged bean</name>
    <name type="synonym">Dolichos tetragonolobus</name>
    <dbReference type="NCBI Taxonomy" id="3891"/>
    <lineage>
        <taxon>Eukaryota</taxon>
        <taxon>Viridiplantae</taxon>
        <taxon>Streptophyta</taxon>
        <taxon>Embryophyta</taxon>
        <taxon>Tracheophyta</taxon>
        <taxon>Spermatophyta</taxon>
        <taxon>Magnoliopsida</taxon>
        <taxon>eudicotyledons</taxon>
        <taxon>Gunneridae</taxon>
        <taxon>Pentapetalae</taxon>
        <taxon>rosids</taxon>
        <taxon>fabids</taxon>
        <taxon>Fabales</taxon>
        <taxon>Fabaceae</taxon>
        <taxon>Papilionoideae</taxon>
        <taxon>50 kb inversion clade</taxon>
        <taxon>NPAAA clade</taxon>
        <taxon>indigoferoid/millettioid clade</taxon>
        <taxon>Phaseoleae</taxon>
        <taxon>Psophocarpus</taxon>
    </lineage>
</organism>
<evidence type="ECO:0000313" key="2">
    <source>
        <dbReference type="EMBL" id="KAK7370787.1"/>
    </source>
</evidence>
<keyword evidence="3" id="KW-1185">Reference proteome</keyword>
<evidence type="ECO:0000313" key="3">
    <source>
        <dbReference type="Proteomes" id="UP001386955"/>
    </source>
</evidence>
<reference evidence="2 3" key="1">
    <citation type="submission" date="2024-01" db="EMBL/GenBank/DDBJ databases">
        <title>The genomes of 5 underutilized Papilionoideae crops provide insights into root nodulation and disease resistanc.</title>
        <authorList>
            <person name="Jiang F."/>
        </authorList>
    </citation>
    <scope>NUCLEOTIDE SEQUENCE [LARGE SCALE GENOMIC DNA]</scope>
    <source>
        <strain evidence="2">DUOXIRENSHENG_FW03</strain>
        <tissue evidence="2">Leaves</tissue>
    </source>
</reference>
<protein>
    <submittedName>
        <fullName evidence="2">Uncharacterized protein</fullName>
    </submittedName>
</protein>
<dbReference type="AlphaFoldDB" id="A0AAN9RGI1"/>
<evidence type="ECO:0000256" key="1">
    <source>
        <dbReference type="SAM" id="MobiDB-lite"/>
    </source>
</evidence>
<dbReference type="EMBL" id="JAYMYS010000152">
    <property type="protein sequence ID" value="KAK7370787.1"/>
    <property type="molecule type" value="Genomic_DNA"/>
</dbReference>
<name>A0AAN9RGI1_PSOTE</name>
<dbReference type="Proteomes" id="UP001386955">
    <property type="component" value="Unassembled WGS sequence"/>
</dbReference>
<accession>A0AAN9RGI1</accession>
<feature type="compositionally biased region" description="Low complexity" evidence="1">
    <location>
        <begin position="232"/>
        <end position="243"/>
    </location>
</feature>
<feature type="region of interest" description="Disordered" evidence="1">
    <location>
        <begin position="211"/>
        <end position="243"/>
    </location>
</feature>
<sequence>MYRTLSTSSAQPIQGAARFLSATSGLCSGRHSYVLLFAPYLRIQRSGPWSSVSGLPADKISEIDQPAGLVWLFLSIEKKESAVCASHLLLGSAGRHGILSYRHGPTDLFSIGASSSATRFYLTKPRARPRREFALPNSLFDNKAETPDPTFITGARWVVKCRRGQVPVVTMAKGGELDTAEPEEIAQDECLGNKAEKVTEGDLFCDKQMTPNKNLRAANPKKRALSESGSKASYSTDSDYSTLDASDASSAAQYVLLFGESVPYLARTLSD</sequence>
<comment type="caution">
    <text evidence="2">The sequence shown here is derived from an EMBL/GenBank/DDBJ whole genome shotgun (WGS) entry which is preliminary data.</text>
</comment>
<gene>
    <name evidence="2" type="ORF">VNO78_37215</name>
</gene>
<proteinExistence type="predicted"/>